<organism evidence="4 5">
    <name type="scientific">Streptomyces hebeiensis</name>
    <dbReference type="NCBI Taxonomy" id="229486"/>
    <lineage>
        <taxon>Bacteria</taxon>
        <taxon>Bacillati</taxon>
        <taxon>Actinomycetota</taxon>
        <taxon>Actinomycetes</taxon>
        <taxon>Kitasatosporales</taxon>
        <taxon>Streptomycetaceae</taxon>
        <taxon>Streptomyces</taxon>
    </lineage>
</organism>
<dbReference type="RefSeq" id="WP_344270992.1">
    <property type="nucleotide sequence ID" value="NZ_BAAAKV010000007.1"/>
</dbReference>
<dbReference type="InterPro" id="IPR036890">
    <property type="entry name" value="HATPase_C_sf"/>
</dbReference>
<dbReference type="EMBL" id="BAAAKV010000007">
    <property type="protein sequence ID" value="GAA1157154.1"/>
    <property type="molecule type" value="Genomic_DNA"/>
</dbReference>
<accession>A0ABN1UL43</accession>
<dbReference type="Proteomes" id="UP001501371">
    <property type="component" value="Unassembled WGS sequence"/>
</dbReference>
<dbReference type="Pfam" id="PF13581">
    <property type="entry name" value="HATPase_c_2"/>
    <property type="match status" value="1"/>
</dbReference>
<dbReference type="InterPro" id="IPR050267">
    <property type="entry name" value="Anti-sigma-factor_SerPK"/>
</dbReference>
<evidence type="ECO:0000313" key="4">
    <source>
        <dbReference type="EMBL" id="GAA1157154.1"/>
    </source>
</evidence>
<keyword evidence="5" id="KW-1185">Reference proteome</keyword>
<keyword evidence="1" id="KW-0723">Serine/threonine-protein kinase</keyword>
<dbReference type="Gene3D" id="3.30.565.10">
    <property type="entry name" value="Histidine kinase-like ATPase, C-terminal domain"/>
    <property type="match status" value="1"/>
</dbReference>
<dbReference type="SUPFAM" id="SSF55874">
    <property type="entry name" value="ATPase domain of HSP90 chaperone/DNA topoisomerase II/histidine kinase"/>
    <property type="match status" value="1"/>
</dbReference>
<protein>
    <recommendedName>
        <fullName evidence="3">Histidine kinase/HSP90-like ATPase domain-containing protein</fullName>
    </recommendedName>
</protein>
<feature type="region of interest" description="Disordered" evidence="2">
    <location>
        <begin position="1"/>
        <end position="42"/>
    </location>
</feature>
<keyword evidence="1" id="KW-0808">Transferase</keyword>
<name>A0ABN1UL43_9ACTN</name>
<feature type="domain" description="Histidine kinase/HSP90-like ATPase" evidence="3">
    <location>
        <begin position="36"/>
        <end position="149"/>
    </location>
</feature>
<evidence type="ECO:0000259" key="3">
    <source>
        <dbReference type="Pfam" id="PF13581"/>
    </source>
</evidence>
<proteinExistence type="predicted"/>
<sequence length="227" mass="24177">MVPGPGWDDPAEVSRTAQASQPDGTGPTVVRRWPRHPRSVGQARRELRKALADWGLAALEDPAALVLSELLTNAVRHARVSPGHVIETRFAHLPYGLRIEVHDASPTPPEPRAPGADACDGRGLVLVAALAEAWGVRARSGPGKAVWATLSLPTPAEADDTGEADRHDGRDAERTAVRGAADRLLAGTPLRSTSGKLTGTELITESGLRRDVVHGDHKELAEESLQR</sequence>
<dbReference type="PANTHER" id="PTHR35526">
    <property type="entry name" value="ANTI-SIGMA-F FACTOR RSBW-RELATED"/>
    <property type="match status" value="1"/>
</dbReference>
<evidence type="ECO:0000313" key="5">
    <source>
        <dbReference type="Proteomes" id="UP001501371"/>
    </source>
</evidence>
<dbReference type="CDD" id="cd16936">
    <property type="entry name" value="HATPase_RsbW-like"/>
    <property type="match status" value="1"/>
</dbReference>
<comment type="caution">
    <text evidence="4">The sequence shown here is derived from an EMBL/GenBank/DDBJ whole genome shotgun (WGS) entry which is preliminary data.</text>
</comment>
<evidence type="ECO:0000256" key="1">
    <source>
        <dbReference type="ARBA" id="ARBA00022527"/>
    </source>
</evidence>
<reference evidence="4 5" key="1">
    <citation type="journal article" date="2019" name="Int. J. Syst. Evol. Microbiol.">
        <title>The Global Catalogue of Microorganisms (GCM) 10K type strain sequencing project: providing services to taxonomists for standard genome sequencing and annotation.</title>
        <authorList>
            <consortium name="The Broad Institute Genomics Platform"/>
            <consortium name="The Broad Institute Genome Sequencing Center for Infectious Disease"/>
            <person name="Wu L."/>
            <person name="Ma J."/>
        </authorList>
    </citation>
    <scope>NUCLEOTIDE SEQUENCE [LARGE SCALE GENOMIC DNA]</scope>
    <source>
        <strain evidence="4 5">JCM 12696</strain>
    </source>
</reference>
<keyword evidence="1" id="KW-0418">Kinase</keyword>
<gene>
    <name evidence="4" type="ORF">GCM10009654_11310</name>
</gene>
<dbReference type="InterPro" id="IPR003594">
    <property type="entry name" value="HATPase_dom"/>
</dbReference>
<evidence type="ECO:0000256" key="2">
    <source>
        <dbReference type="SAM" id="MobiDB-lite"/>
    </source>
</evidence>
<dbReference type="PANTHER" id="PTHR35526:SF3">
    <property type="entry name" value="ANTI-SIGMA-F FACTOR RSBW"/>
    <property type="match status" value="1"/>
</dbReference>